<dbReference type="InterPro" id="IPR049427">
    <property type="entry name" value="Acyl-ACP_TE_C"/>
</dbReference>
<dbReference type="PANTHER" id="PTHR31727">
    <property type="entry name" value="OLEOYL-ACYL CARRIER PROTEIN THIOESTERASE 1, CHLOROPLASTIC"/>
    <property type="match status" value="1"/>
</dbReference>
<evidence type="ECO:0000313" key="10">
    <source>
        <dbReference type="EMBL" id="HIY72884.1"/>
    </source>
</evidence>
<organism evidence="10 11">
    <name type="scientific">Candidatus Intestinimonas merdavium</name>
    <dbReference type="NCBI Taxonomy" id="2838622"/>
    <lineage>
        <taxon>Bacteria</taxon>
        <taxon>Bacillati</taxon>
        <taxon>Bacillota</taxon>
        <taxon>Clostridia</taxon>
        <taxon>Eubacteriales</taxon>
        <taxon>Intestinimonas</taxon>
    </lineage>
</organism>
<feature type="domain" description="Acyl-ACP thioesterase N-terminal hotdog" evidence="8">
    <location>
        <begin position="3"/>
        <end position="124"/>
    </location>
</feature>
<keyword evidence="4" id="KW-0276">Fatty acid metabolism</keyword>
<protein>
    <submittedName>
        <fullName evidence="10">Acyl-ACP thioesterase</fullName>
    </submittedName>
</protein>
<dbReference type="SUPFAM" id="SSF54637">
    <property type="entry name" value="Thioesterase/thiol ester dehydrase-isomerase"/>
    <property type="match status" value="2"/>
</dbReference>
<dbReference type="AlphaFoldDB" id="A0A9D2CDV5"/>
<reference evidence="10" key="2">
    <citation type="submission" date="2021-04" db="EMBL/GenBank/DDBJ databases">
        <authorList>
            <person name="Gilroy R."/>
        </authorList>
    </citation>
    <scope>NUCLEOTIDE SEQUENCE</scope>
    <source>
        <strain evidence="10">CHK33-7979</strain>
    </source>
</reference>
<comment type="caution">
    <text evidence="10">The sequence shown here is derived from an EMBL/GenBank/DDBJ whole genome shotgun (WGS) entry which is preliminary data.</text>
</comment>
<evidence type="ECO:0000256" key="4">
    <source>
        <dbReference type="ARBA" id="ARBA00022832"/>
    </source>
</evidence>
<dbReference type="Pfam" id="PF20791">
    <property type="entry name" value="Acyl-ACP_TE_C"/>
    <property type="match status" value="1"/>
</dbReference>
<reference evidence="10" key="1">
    <citation type="journal article" date="2021" name="PeerJ">
        <title>Extensive microbial diversity within the chicken gut microbiome revealed by metagenomics and culture.</title>
        <authorList>
            <person name="Gilroy R."/>
            <person name="Ravi A."/>
            <person name="Getino M."/>
            <person name="Pursley I."/>
            <person name="Horton D.L."/>
            <person name="Alikhan N.F."/>
            <person name="Baker D."/>
            <person name="Gharbi K."/>
            <person name="Hall N."/>
            <person name="Watson M."/>
            <person name="Adriaenssens E.M."/>
            <person name="Foster-Nyarko E."/>
            <person name="Jarju S."/>
            <person name="Secka A."/>
            <person name="Antonio M."/>
            <person name="Oren A."/>
            <person name="Chaudhuri R.R."/>
            <person name="La Ragione R."/>
            <person name="Hildebrand F."/>
            <person name="Pallen M.J."/>
        </authorList>
    </citation>
    <scope>NUCLEOTIDE SEQUENCE</scope>
    <source>
        <strain evidence="10">CHK33-7979</strain>
    </source>
</reference>
<keyword evidence="3" id="KW-0378">Hydrolase</keyword>
<keyword evidence="6" id="KW-0443">Lipid metabolism</keyword>
<dbReference type="PANTHER" id="PTHR31727:SF6">
    <property type="entry name" value="OLEOYL-ACYL CARRIER PROTEIN THIOESTERASE 1, CHLOROPLASTIC"/>
    <property type="match status" value="1"/>
</dbReference>
<evidence type="ECO:0000259" key="8">
    <source>
        <dbReference type="Pfam" id="PF01643"/>
    </source>
</evidence>
<dbReference type="Proteomes" id="UP000886824">
    <property type="component" value="Unassembled WGS sequence"/>
</dbReference>
<dbReference type="Pfam" id="PF01643">
    <property type="entry name" value="Acyl-ACP_TE"/>
    <property type="match status" value="1"/>
</dbReference>
<proteinExistence type="inferred from homology"/>
<keyword evidence="2" id="KW-0444">Lipid biosynthesis</keyword>
<dbReference type="EMBL" id="DXCX01000030">
    <property type="protein sequence ID" value="HIY72884.1"/>
    <property type="molecule type" value="Genomic_DNA"/>
</dbReference>
<dbReference type="CDD" id="cd00586">
    <property type="entry name" value="4HBT"/>
    <property type="match status" value="1"/>
</dbReference>
<gene>
    <name evidence="10" type="ORF">H9826_02750</name>
</gene>
<evidence type="ECO:0000256" key="3">
    <source>
        <dbReference type="ARBA" id="ARBA00022801"/>
    </source>
</evidence>
<evidence type="ECO:0000256" key="5">
    <source>
        <dbReference type="ARBA" id="ARBA00022946"/>
    </source>
</evidence>
<dbReference type="InterPro" id="IPR002864">
    <property type="entry name" value="Acyl-ACP_thioesterase_NHD"/>
</dbReference>
<sequence>MYYEAAFQVGARDTDPFNQCRPSSMMDFLQETATGAAVELHVSREEMLQGYGVFWMLARIWYRLDVPVFWNDRLTVQTWHRGSSHGASIYRDFDIFRDGKPIGEGVSLWVLADIETRKLRRVSDLPEFNQTSGGDRCKSLTLPKLRMPVPLEKVAERRLWYSDCDVNGHVNNVHYADYACDAVHLEEVGRGHFISQVQIGYLKECRAGEKIQLSAGRQEDTFYVQGDGAEGKPRFDAALTLSVVK</sequence>
<comment type="similarity">
    <text evidence="1">Belongs to the acyl-ACP thioesterase family.</text>
</comment>
<name>A0A9D2CDV5_9FIRM</name>
<keyword evidence="5" id="KW-0809">Transit peptide</keyword>
<evidence type="ECO:0000259" key="9">
    <source>
        <dbReference type="Pfam" id="PF20791"/>
    </source>
</evidence>
<dbReference type="InterPro" id="IPR045023">
    <property type="entry name" value="FATA/B"/>
</dbReference>
<evidence type="ECO:0000256" key="1">
    <source>
        <dbReference type="ARBA" id="ARBA00006500"/>
    </source>
</evidence>
<evidence type="ECO:0000256" key="2">
    <source>
        <dbReference type="ARBA" id="ARBA00022516"/>
    </source>
</evidence>
<dbReference type="GO" id="GO:0016297">
    <property type="term" value="F:fatty acyl-[ACP] hydrolase activity"/>
    <property type="evidence" value="ECO:0007669"/>
    <property type="project" value="InterPro"/>
</dbReference>
<keyword evidence="7" id="KW-0275">Fatty acid biosynthesis</keyword>
<accession>A0A9D2CDV5</accession>
<dbReference type="InterPro" id="IPR029069">
    <property type="entry name" value="HotDog_dom_sf"/>
</dbReference>
<feature type="domain" description="Acyl-ACP thioesterase-like C-terminal" evidence="9">
    <location>
        <begin position="160"/>
        <end position="215"/>
    </location>
</feature>
<evidence type="ECO:0000256" key="6">
    <source>
        <dbReference type="ARBA" id="ARBA00023098"/>
    </source>
</evidence>
<dbReference type="Gene3D" id="3.10.129.10">
    <property type="entry name" value="Hotdog Thioesterase"/>
    <property type="match status" value="1"/>
</dbReference>
<evidence type="ECO:0000256" key="7">
    <source>
        <dbReference type="ARBA" id="ARBA00023160"/>
    </source>
</evidence>
<dbReference type="GO" id="GO:0000036">
    <property type="term" value="F:acyl carrier activity"/>
    <property type="evidence" value="ECO:0007669"/>
    <property type="project" value="TreeGrafter"/>
</dbReference>
<evidence type="ECO:0000313" key="11">
    <source>
        <dbReference type="Proteomes" id="UP000886824"/>
    </source>
</evidence>